<gene>
    <name evidence="2" type="ORF">CQW29_17810</name>
</gene>
<evidence type="ECO:0000313" key="3">
    <source>
        <dbReference type="Proteomes" id="UP000239181"/>
    </source>
</evidence>
<dbReference type="EMBL" id="PDET01000013">
    <property type="protein sequence ID" value="PRD14147.1"/>
    <property type="molecule type" value="Genomic_DNA"/>
</dbReference>
<proteinExistence type="predicted"/>
<keyword evidence="1" id="KW-0472">Membrane</keyword>
<keyword evidence="1" id="KW-1133">Transmembrane helix</keyword>
<dbReference type="OrthoDB" id="4257348at2"/>
<accession>A0A2S9I8M8</accession>
<organism evidence="2 3">
    <name type="scientific">Pantoea coffeiphila</name>
    <dbReference type="NCBI Taxonomy" id="1465635"/>
    <lineage>
        <taxon>Bacteria</taxon>
        <taxon>Pseudomonadati</taxon>
        <taxon>Pseudomonadota</taxon>
        <taxon>Gammaproteobacteria</taxon>
        <taxon>Enterobacterales</taxon>
        <taxon>Erwiniaceae</taxon>
        <taxon>Pantoea</taxon>
    </lineage>
</organism>
<evidence type="ECO:0000256" key="1">
    <source>
        <dbReference type="SAM" id="Phobius"/>
    </source>
</evidence>
<dbReference type="Proteomes" id="UP000239181">
    <property type="component" value="Unassembled WGS sequence"/>
</dbReference>
<keyword evidence="3" id="KW-1185">Reference proteome</keyword>
<keyword evidence="1" id="KW-0812">Transmembrane</keyword>
<dbReference type="Pfam" id="PF05437">
    <property type="entry name" value="AzlD"/>
    <property type="match status" value="1"/>
</dbReference>
<protein>
    <submittedName>
        <fullName evidence="2">Branched-chain amino acid transporter</fullName>
    </submittedName>
</protein>
<evidence type="ECO:0000313" key="2">
    <source>
        <dbReference type="EMBL" id="PRD14147.1"/>
    </source>
</evidence>
<sequence>MSWFLLLTLAAVVFFNRYLFLEPAVPVRLPAAIREALKYSAPCLLTAICGPIILLNHGEVRALSDNPYLYGALAGVLIAARVRNMVLSVLLILAVFYLLCWWM</sequence>
<name>A0A2S9I8M8_9GAMM</name>
<dbReference type="InterPro" id="IPR008407">
    <property type="entry name" value="Brnchd-chn_aa_trnsp_AzlD"/>
</dbReference>
<feature type="transmembrane region" description="Helical" evidence="1">
    <location>
        <begin position="68"/>
        <end position="99"/>
    </location>
</feature>
<dbReference type="AlphaFoldDB" id="A0A2S9I8M8"/>
<dbReference type="RefSeq" id="WP_105594081.1">
    <property type="nucleotide sequence ID" value="NZ_JAFBFW010000011.1"/>
</dbReference>
<comment type="caution">
    <text evidence="2">The sequence shown here is derived from an EMBL/GenBank/DDBJ whole genome shotgun (WGS) entry which is preliminary data.</text>
</comment>
<reference evidence="2 3" key="1">
    <citation type="submission" date="2017-10" db="EMBL/GenBank/DDBJ databases">
        <title>Draft genome of two endophytic bacteria isolated from 'guarana' Paullinia cupana (Mart.) Ducke.</title>
        <authorList>
            <person name="Siqueira K.A."/>
            <person name="Liotti R.G."/>
            <person name="Mendes T.A."/>
            <person name="Soares M.A."/>
        </authorList>
    </citation>
    <scope>NUCLEOTIDE SEQUENCE [LARGE SCALE GENOMIC DNA]</scope>
    <source>
        <strain evidence="2 3">342</strain>
    </source>
</reference>